<dbReference type="EMBL" id="BAAFGK010000004">
    <property type="protein sequence ID" value="GAB0057158.1"/>
    <property type="molecule type" value="Genomic_DNA"/>
</dbReference>
<dbReference type="Gene3D" id="3.30.450.20">
    <property type="entry name" value="PAS domain"/>
    <property type="match status" value="2"/>
</dbReference>
<dbReference type="SMART" id="SM00065">
    <property type="entry name" value="GAF"/>
    <property type="match status" value="1"/>
</dbReference>
<dbReference type="InterPro" id="IPR029151">
    <property type="entry name" value="Sensor-like_sf"/>
</dbReference>
<evidence type="ECO:0000259" key="2">
    <source>
        <dbReference type="SMART" id="SM00065"/>
    </source>
</evidence>
<dbReference type="RefSeq" id="WP_420904864.1">
    <property type="nucleotide sequence ID" value="NZ_BAAFGK010000004.1"/>
</dbReference>
<proteinExistence type="predicted"/>
<dbReference type="SUPFAM" id="SSF55781">
    <property type="entry name" value="GAF domain-like"/>
    <property type="match status" value="1"/>
</dbReference>
<comment type="caution">
    <text evidence="3">The sequence shown here is derived from an EMBL/GenBank/DDBJ whole genome shotgun (WGS) entry which is preliminary data.</text>
</comment>
<keyword evidence="1" id="KW-1133">Transmembrane helix</keyword>
<evidence type="ECO:0000313" key="4">
    <source>
        <dbReference type="Proteomes" id="UP001628193"/>
    </source>
</evidence>
<organism evidence="3 4">
    <name type="scientific">Candidatus Magnetaquiglobus chichijimensis</name>
    <dbReference type="NCBI Taxonomy" id="3141448"/>
    <lineage>
        <taxon>Bacteria</taxon>
        <taxon>Pseudomonadati</taxon>
        <taxon>Pseudomonadota</taxon>
        <taxon>Magnetococcia</taxon>
        <taxon>Magnetococcales</taxon>
        <taxon>Candidatus Magnetaquicoccaceae</taxon>
        <taxon>Candidatus Magnetaquiglobus</taxon>
    </lineage>
</organism>
<evidence type="ECO:0000256" key="1">
    <source>
        <dbReference type="SAM" id="Phobius"/>
    </source>
</evidence>
<keyword evidence="4" id="KW-1185">Reference proteome</keyword>
<dbReference type="Proteomes" id="UP001628193">
    <property type="component" value="Unassembled WGS sequence"/>
</dbReference>
<dbReference type="InterPro" id="IPR003018">
    <property type="entry name" value="GAF"/>
</dbReference>
<dbReference type="Pfam" id="PF13185">
    <property type="entry name" value="GAF_2"/>
    <property type="match status" value="1"/>
</dbReference>
<dbReference type="SUPFAM" id="SSF103190">
    <property type="entry name" value="Sensory domain-like"/>
    <property type="match status" value="1"/>
</dbReference>
<dbReference type="Pfam" id="PF13188">
    <property type="entry name" value="PAS_8"/>
    <property type="match status" value="1"/>
</dbReference>
<keyword evidence="1" id="KW-0812">Transmembrane</keyword>
<dbReference type="InterPro" id="IPR000014">
    <property type="entry name" value="PAS"/>
</dbReference>
<name>A0ABQ0C8F7_9PROT</name>
<protein>
    <recommendedName>
        <fullName evidence="2">GAF domain-containing protein</fullName>
    </recommendedName>
</protein>
<dbReference type="InterPro" id="IPR029016">
    <property type="entry name" value="GAF-like_dom_sf"/>
</dbReference>
<reference evidence="3 4" key="1">
    <citation type="submission" date="2024-05" db="EMBL/GenBank/DDBJ databases">
        <authorList>
            <consortium name="Candidatus Magnetaquicoccaceae bacterium FCR-1 genome sequencing consortium"/>
            <person name="Shimoshige H."/>
            <person name="Shimamura S."/>
            <person name="Taoka A."/>
            <person name="Kobayashi H."/>
            <person name="Maekawa T."/>
        </authorList>
    </citation>
    <scope>NUCLEOTIDE SEQUENCE [LARGE SCALE GENOMIC DNA]</scope>
    <source>
        <strain evidence="3 4">FCR-1</strain>
    </source>
</reference>
<feature type="transmembrane region" description="Helical" evidence="1">
    <location>
        <begin position="306"/>
        <end position="324"/>
    </location>
</feature>
<evidence type="ECO:0000313" key="3">
    <source>
        <dbReference type="EMBL" id="GAB0057158.1"/>
    </source>
</evidence>
<feature type="domain" description="GAF" evidence="2">
    <location>
        <begin position="369"/>
        <end position="516"/>
    </location>
</feature>
<reference evidence="3 4" key="2">
    <citation type="submission" date="2024-09" db="EMBL/GenBank/DDBJ databases">
        <title>Draft genome sequence of Candidatus Magnetaquicoccaceae bacterium FCR-1.</title>
        <authorList>
            <person name="Shimoshige H."/>
            <person name="Shimamura S."/>
            <person name="Taoka A."/>
            <person name="Kobayashi H."/>
            <person name="Maekawa T."/>
        </authorList>
    </citation>
    <scope>NUCLEOTIDE SEQUENCE [LARGE SCALE GENOMIC DNA]</scope>
    <source>
        <strain evidence="3 4">FCR-1</strain>
    </source>
</reference>
<dbReference type="Gene3D" id="3.30.450.40">
    <property type="match status" value="1"/>
</dbReference>
<gene>
    <name evidence="3" type="ORF">SIID45300_01481</name>
</gene>
<keyword evidence="1" id="KW-0472">Membrane</keyword>
<accession>A0ABQ0C8F7</accession>
<sequence>MRVLSHWLLNHGRIAILLILLVAVASGMLAGHLFRSVMERDYRNQLDGKAQREAIGLELETMRGQAMGVTSLLGLNEPILKELVTGKRSQNDPEGLARMKVARLMLDADGVYVMNNEGKIVVHESDHESSVGKNIKFRPYWQQAMAGNENVYAAVGSKTLERGLYVADAIYTGTIRQGTIIGVVVIKLLGDYLDQKIAVPGTLSLLLSPQGVVFATTEKDWLFRLNGDPTPRQLEEIAKLNQFGKSYEKGNVPHSLPFDVYREEMILGERRHARAMAPVRWNDPAGDWSLVLLGDLESATPLEESLLVVFLAGFGVFALLFMGLRAMRESRAKREAMAKTHEAAEKLVVEARTRSRHAEFAVTLQQARDLESLSRSWFGQLSQFFSVHQATLYILEGEGAEAGLTRVGRFGDDQAPESIRPGEGWLGQCAIDHQPMAFNLPEEGFWKIQSGLGSVSPRSLLILPVLRGERLLGVLELASLDATFGAHLREILEMTQQLAVNLEILLIARRTEETLTGARCFKSWLLELIDGIPDAVVVVDGEERIRMANRPAHRHWGIEHPGDGFVSLIDLIPGEWAGAPTGARDVKNRAGALVPAHLESFSVPDHPDWGACKGILIRHLGDGFMP</sequence>